<feature type="coiled-coil region" evidence="1">
    <location>
        <begin position="221"/>
        <end position="274"/>
    </location>
</feature>
<reference evidence="2 3" key="1">
    <citation type="submission" date="2020-01" db="EMBL/GenBank/DDBJ databases">
        <title>The genomic epidemiology of tigecycline resistance gene tet(X) variants in a swine farm in China.</title>
        <authorList>
            <person name="Peng K."/>
            <person name="Li R."/>
        </authorList>
    </citation>
    <scope>NUCLEOTIDE SEQUENCE [LARGE SCALE GENOMIC DNA]</scope>
    <source>
        <strain evidence="2 3">ZN3</strain>
    </source>
</reference>
<sequence length="405" mass="47781">MTDFNKQEDFCDESVKKKYSAIINLARNTALKHDELEDNLLCSTNLVDVLNINENKHSIILKKILNNKKGNEYKFIPSFLKQVLKKEIIFNYNELKIKTESNRVDISIEDGFNAIIIESKVCNAPDQERQLERYIDKFISNGYQEEKIFILYLTGHKKESYRPESLGKYKKSNKVYFKLSSFESEILTWLEKDVYPHINKNNKAFDSFVYQYKDSLKIKFLNQHEEEKNKMNDEINDYILNEINISENYIDDGIDEIKKIINDTESLRKNLNALLIREVERVFTLWGNKIKNDYPQLAFSDDNCEINEKHVGVLINYNKNKFSVAIEKDSSNIYIGVKVHSYKEPGLNEEIAKLLNNVFDTSYKIGVNYWYGWKYINNYGQVYSNFELLLDKINQEIELLSKNKK</sequence>
<organism evidence="2 3">
    <name type="scientific">Proteus vulgaris</name>
    <dbReference type="NCBI Taxonomy" id="585"/>
    <lineage>
        <taxon>Bacteria</taxon>
        <taxon>Pseudomonadati</taxon>
        <taxon>Pseudomonadota</taxon>
        <taxon>Gammaproteobacteria</taxon>
        <taxon>Enterobacterales</taxon>
        <taxon>Morganellaceae</taxon>
        <taxon>Proteus</taxon>
    </lineage>
</organism>
<keyword evidence="1" id="KW-0175">Coiled coil</keyword>
<evidence type="ECO:0000256" key="1">
    <source>
        <dbReference type="SAM" id="Coils"/>
    </source>
</evidence>
<protein>
    <recommendedName>
        <fullName evidence="4">PD-(D/E)XK nuclease family protein</fullName>
    </recommendedName>
</protein>
<dbReference type="EMBL" id="CP047344">
    <property type="protein sequence ID" value="QIF95274.1"/>
    <property type="molecule type" value="Genomic_DNA"/>
</dbReference>
<dbReference type="RefSeq" id="WP_164526687.1">
    <property type="nucleotide sequence ID" value="NZ_CP047344.1"/>
</dbReference>
<keyword evidence="3" id="KW-1185">Reference proteome</keyword>
<evidence type="ECO:0008006" key="4">
    <source>
        <dbReference type="Google" id="ProtNLM"/>
    </source>
</evidence>
<gene>
    <name evidence="2" type="ORF">GTH24_15825</name>
</gene>
<dbReference type="Proteomes" id="UP000503287">
    <property type="component" value="Chromosome"/>
</dbReference>
<evidence type="ECO:0000313" key="3">
    <source>
        <dbReference type="Proteomes" id="UP000503287"/>
    </source>
</evidence>
<proteinExistence type="predicted"/>
<dbReference type="AlphaFoldDB" id="A0A6G6SKK9"/>
<evidence type="ECO:0000313" key="2">
    <source>
        <dbReference type="EMBL" id="QIF95274.1"/>
    </source>
</evidence>
<name>A0A6G6SKK9_PROVU</name>
<accession>A0A6G6SKK9</accession>